<dbReference type="PROSITE" id="PS51186">
    <property type="entry name" value="GNAT"/>
    <property type="match status" value="1"/>
</dbReference>
<dbReference type="EMBL" id="SCHC01000002">
    <property type="protein sequence ID" value="TBW76747.1"/>
    <property type="molecule type" value="Genomic_DNA"/>
</dbReference>
<dbReference type="Gene3D" id="3.40.630.30">
    <property type="match status" value="1"/>
</dbReference>
<evidence type="ECO:0000256" key="4">
    <source>
        <dbReference type="ARBA" id="ARBA00051334"/>
    </source>
</evidence>
<comment type="caution">
    <text evidence="8">The sequence shown here is derived from an EMBL/GenBank/DDBJ whole genome shotgun (WGS) entry which is preliminary data.</text>
</comment>
<comment type="catalytic activity">
    <reaction evidence="3">
        <text>L-methionine sulfoximine + acetyl-CoA = N-acetyl-L-methionine sulfoximine + CoA + H(+)</text>
        <dbReference type="Rhea" id="RHEA:47660"/>
        <dbReference type="ChEBI" id="CHEBI:15378"/>
        <dbReference type="ChEBI" id="CHEBI:57287"/>
        <dbReference type="ChEBI" id="CHEBI:57288"/>
        <dbReference type="ChEBI" id="CHEBI:87826"/>
        <dbReference type="ChEBI" id="CHEBI:87827"/>
    </reaction>
</comment>
<dbReference type="SUPFAM" id="SSF55729">
    <property type="entry name" value="Acyl-CoA N-acyltransferases (Nat)"/>
    <property type="match status" value="1"/>
</dbReference>
<evidence type="ECO:0000313" key="6">
    <source>
        <dbReference type="EMBL" id="NMK54807.1"/>
    </source>
</evidence>
<dbReference type="Proteomes" id="UP000550736">
    <property type="component" value="Unassembled WGS sequence"/>
</dbReference>
<evidence type="ECO:0000256" key="1">
    <source>
        <dbReference type="ARBA" id="ARBA00022679"/>
    </source>
</evidence>
<evidence type="ECO:0000313" key="7">
    <source>
        <dbReference type="EMBL" id="NMK97931.1"/>
    </source>
</evidence>
<keyword evidence="2" id="KW-0012">Acyltransferase</keyword>
<dbReference type="EMBL" id="JABBLX010000023">
    <property type="protein sequence ID" value="NMK97931.1"/>
    <property type="molecule type" value="Genomic_DNA"/>
</dbReference>
<evidence type="ECO:0000313" key="10">
    <source>
        <dbReference type="Proteomes" id="UP000538955"/>
    </source>
</evidence>
<protein>
    <submittedName>
        <fullName evidence="8">N-acetyltransferase</fullName>
    </submittedName>
</protein>
<gene>
    <name evidence="8" type="ORF">EQ811_07730</name>
    <name evidence="7" type="ORF">HHM13_07480</name>
    <name evidence="6" type="ORF">HHM24_08735</name>
</gene>
<feature type="domain" description="N-acetyltransferase" evidence="5">
    <location>
        <begin position="1"/>
        <end position="163"/>
    </location>
</feature>
<sequence length="163" mass="19089">MIRHARKEDLPDILKIYNDAIINTTAVYTYDPKELEERLQWFETKSIAEEPIWVYVKDHHVIGYATYGSFRDWPAYLYSIEHSIYVDPDYRGQGIASKLLEILIQDAKAKNYRTIVAGIDASNVGSIELHKKFNFTHAGTIKNVGYKFERWLDLAFYQLDLHQ</sequence>
<evidence type="ECO:0000313" key="11">
    <source>
        <dbReference type="Proteomes" id="UP000550736"/>
    </source>
</evidence>
<dbReference type="InterPro" id="IPR000182">
    <property type="entry name" value="GNAT_dom"/>
</dbReference>
<comment type="catalytic activity">
    <reaction evidence="4">
        <text>L-methionine sulfone + acetyl-CoA = N-acetyl-L-methionine sulfone + CoA + H(+)</text>
        <dbReference type="Rhea" id="RHEA:47656"/>
        <dbReference type="ChEBI" id="CHEBI:15378"/>
        <dbReference type="ChEBI" id="CHEBI:57287"/>
        <dbReference type="ChEBI" id="CHEBI:57288"/>
        <dbReference type="ChEBI" id="CHEBI:87824"/>
        <dbReference type="ChEBI" id="CHEBI:87825"/>
    </reaction>
</comment>
<evidence type="ECO:0000256" key="3">
    <source>
        <dbReference type="ARBA" id="ARBA00050603"/>
    </source>
</evidence>
<keyword evidence="1 8" id="KW-0808">Transferase</keyword>
<reference evidence="10 11" key="2">
    <citation type="submission" date="2020-04" db="EMBL/GenBank/DDBJ databases">
        <title>The Epidemiology and Molecular Characteristics of Linezolid-Resistant Staphylococcus capitis in Huashan Hospital, Shanghai.</title>
        <authorList>
            <person name="Ding L."/>
            <person name="Li P."/>
            <person name="Yang Y."/>
            <person name="Lin D."/>
            <person name="Xu X."/>
        </authorList>
    </citation>
    <scope>NUCLEOTIDE SEQUENCE [LARGE SCALE GENOMIC DNA]</scope>
    <source>
        <strain evidence="7 11">12-86</strain>
        <strain evidence="6 10">17-84</strain>
    </source>
</reference>
<dbReference type="EMBL" id="JABBMI010000069">
    <property type="protein sequence ID" value="NMK54807.1"/>
    <property type="molecule type" value="Genomic_DNA"/>
</dbReference>
<evidence type="ECO:0000259" key="5">
    <source>
        <dbReference type="PROSITE" id="PS51186"/>
    </source>
</evidence>
<evidence type="ECO:0000256" key="2">
    <source>
        <dbReference type="ARBA" id="ARBA00023315"/>
    </source>
</evidence>
<dbReference type="PANTHER" id="PTHR43072">
    <property type="entry name" value="N-ACETYLTRANSFERASE"/>
    <property type="match status" value="1"/>
</dbReference>
<evidence type="ECO:0000313" key="8">
    <source>
        <dbReference type="EMBL" id="TBW76747.1"/>
    </source>
</evidence>
<dbReference type="CDD" id="cd04301">
    <property type="entry name" value="NAT_SF"/>
    <property type="match status" value="1"/>
</dbReference>
<evidence type="ECO:0000313" key="9">
    <source>
        <dbReference type="Proteomes" id="UP000291949"/>
    </source>
</evidence>
<dbReference type="AlphaFoldDB" id="A0A7X9WF74"/>
<keyword evidence="10" id="KW-1185">Reference proteome</keyword>
<dbReference type="InterPro" id="IPR016181">
    <property type="entry name" value="Acyl_CoA_acyltransferase"/>
</dbReference>
<reference evidence="8 9" key="1">
    <citation type="journal article" date="2019" name="Sci. Transl. Med.">
        <title>Quorum sensing between bacterial species on the skin protects against epidermal injury in atopic dermatitis.</title>
        <authorList>
            <person name="Williams M.R."/>
        </authorList>
    </citation>
    <scope>NUCLEOTIDE SEQUENCE [LARGE SCALE GENOMIC DNA]</scope>
    <source>
        <strain evidence="8 9">H8</strain>
    </source>
</reference>
<dbReference type="Proteomes" id="UP000291949">
    <property type="component" value="Unassembled WGS sequence"/>
</dbReference>
<organism evidence="8 9">
    <name type="scientific">Staphylococcus capitis</name>
    <dbReference type="NCBI Taxonomy" id="29388"/>
    <lineage>
        <taxon>Bacteria</taxon>
        <taxon>Bacillati</taxon>
        <taxon>Bacillota</taxon>
        <taxon>Bacilli</taxon>
        <taxon>Bacillales</taxon>
        <taxon>Staphylococcaceae</taxon>
        <taxon>Staphylococcus</taxon>
    </lineage>
</organism>
<dbReference type="RefSeq" id="WP_030058792.1">
    <property type="nucleotide sequence ID" value="NZ_AP014956.1"/>
</dbReference>
<name>A0A7X9WF74_STACP</name>
<proteinExistence type="predicted"/>
<accession>A0A7X9WF74</accession>
<dbReference type="PANTHER" id="PTHR43072:SF23">
    <property type="entry name" value="UPF0039 PROTEIN C11D3.02C"/>
    <property type="match status" value="1"/>
</dbReference>
<dbReference type="Proteomes" id="UP000538955">
    <property type="component" value="Unassembled WGS sequence"/>
</dbReference>
<dbReference type="GO" id="GO:0016747">
    <property type="term" value="F:acyltransferase activity, transferring groups other than amino-acyl groups"/>
    <property type="evidence" value="ECO:0007669"/>
    <property type="project" value="InterPro"/>
</dbReference>
<dbReference type="FunFam" id="3.40.630.30:FF:000026">
    <property type="entry name" value="Phosphinothricin acetyltransferase"/>
    <property type="match status" value="1"/>
</dbReference>
<dbReference type="Pfam" id="PF00583">
    <property type="entry name" value="Acetyltransf_1"/>
    <property type="match status" value="1"/>
</dbReference>